<dbReference type="Proteomes" id="UP000192050">
    <property type="component" value="Chromosome"/>
</dbReference>
<dbReference type="Pfam" id="PF00368">
    <property type="entry name" value="HMG-CoA_red"/>
    <property type="match status" value="1"/>
</dbReference>
<proteinExistence type="inferred from homology"/>
<dbReference type="PRINTS" id="PR00071">
    <property type="entry name" value="HMGCOARDTASE"/>
</dbReference>
<keyword evidence="2" id="KW-0560">Oxidoreductase</keyword>
<dbReference type="InterPro" id="IPR023076">
    <property type="entry name" value="HMG_CoA_Rdtase_CS"/>
</dbReference>
<sequence length="401" mass="43695">MTVDERRQIIREFSGLSSEDMEAMDYRMDISTAGNMIENVYTIMDYPVGIATNFKINDKEYLIPMSLEEPSVIAACSNAARYARPGGFTAYSTNSYMRGEIELYNVPDPDYAAINILKNKENILKMANTRSKTLSGMNAGAKSIDLHFVNNELIINIIIDVADAMGANIINTMLEYVSGYIEELTGGQANLRIMSNLTTERITYAYAKFDGKMLGEETVDRIIRANEFAKNDIYRATTHNKGIMNGIDAVLLATMNDFRAQEANSHAYASMGGYGPLTEYRKDIDGNLIGSIKIPIAVGTVGGATKTSRKAMLAMKIMGIHGSNEFSNILGSVGLAQNFAALRALAAEGIQSGHMKLHARNIAIAAGATGEMVEKVAGEMISTGSISYTAAVDIIKKFRDE</sequence>
<protein>
    <submittedName>
        <fullName evidence="3">3-hydroxy-3-methylglutaryl-coenzyme A reductase</fullName>
    </submittedName>
</protein>
<comment type="similarity">
    <text evidence="1">Belongs to the HMG-CoA reductase family.</text>
</comment>
<dbReference type="PANTHER" id="PTHR10572:SF24">
    <property type="entry name" value="3-HYDROXY-3-METHYLGLUTARYL-COENZYME A REDUCTASE"/>
    <property type="match status" value="1"/>
</dbReference>
<dbReference type="SUPFAM" id="SSF55035">
    <property type="entry name" value="NAD-binding domain of HMG-CoA reductase"/>
    <property type="match status" value="1"/>
</dbReference>
<dbReference type="SUPFAM" id="SSF56542">
    <property type="entry name" value="Substrate-binding domain of HMG-CoA reductase"/>
    <property type="match status" value="1"/>
</dbReference>
<keyword evidence="4" id="KW-1185">Reference proteome</keyword>
<dbReference type="Gene3D" id="3.90.770.10">
    <property type="entry name" value="3-hydroxy-3-methylglutaryl-coenzyme A Reductase, Chain A, domain 2"/>
    <property type="match status" value="2"/>
</dbReference>
<dbReference type="CDD" id="cd00644">
    <property type="entry name" value="HMG-CoA_reductase_classII"/>
    <property type="match status" value="1"/>
</dbReference>
<dbReference type="InterPro" id="IPR002202">
    <property type="entry name" value="HMG_CoA_Rdtase"/>
</dbReference>
<dbReference type="PROSITE" id="PS50065">
    <property type="entry name" value="HMG_COA_REDUCTASE_4"/>
    <property type="match status" value="1"/>
</dbReference>
<dbReference type="GO" id="GO:0004420">
    <property type="term" value="F:hydroxymethylglutaryl-CoA reductase (NADPH) activity"/>
    <property type="evidence" value="ECO:0007669"/>
    <property type="project" value="InterPro"/>
</dbReference>
<dbReference type="Gene3D" id="1.10.8.660">
    <property type="match status" value="1"/>
</dbReference>
<organism evidence="3 4">
    <name type="scientific">Ferroplasma acidiphilum</name>
    <dbReference type="NCBI Taxonomy" id="74969"/>
    <lineage>
        <taxon>Archaea</taxon>
        <taxon>Methanobacteriati</taxon>
        <taxon>Thermoplasmatota</taxon>
        <taxon>Thermoplasmata</taxon>
        <taxon>Thermoplasmatales</taxon>
        <taxon>Ferroplasmaceae</taxon>
        <taxon>Ferroplasma</taxon>
    </lineage>
</organism>
<reference evidence="3 4" key="1">
    <citation type="submission" date="2011-10" db="EMBL/GenBank/DDBJ databases">
        <title>Metabolic and evolutionary patterns in the extreme acidophile Ferroplasma acidiphilum.</title>
        <authorList>
            <person name="Golyshina O.V."/>
            <person name="Kozyavkin S.A."/>
            <person name="Tatusov R.L."/>
            <person name="Slesarev A.I."/>
            <person name="Golyshin P.N."/>
        </authorList>
    </citation>
    <scope>NUCLEOTIDE SEQUENCE [LARGE SCALE GENOMIC DNA]</scope>
    <source>
        <strain evidence="4">Y</strain>
    </source>
</reference>
<evidence type="ECO:0000256" key="1">
    <source>
        <dbReference type="ARBA" id="ARBA00007661"/>
    </source>
</evidence>
<dbReference type="EMBL" id="CP015363">
    <property type="protein sequence ID" value="ARD85063.1"/>
    <property type="molecule type" value="Genomic_DNA"/>
</dbReference>
<name>A0A1V0N4L0_9ARCH</name>
<gene>
    <name evidence="3" type="ORF">FAD_1189</name>
</gene>
<evidence type="ECO:0000256" key="2">
    <source>
        <dbReference type="ARBA" id="ARBA00023002"/>
    </source>
</evidence>
<dbReference type="InterPro" id="IPR009023">
    <property type="entry name" value="HMG_CoA_Rdtase_NAD(P)-bd_sf"/>
</dbReference>
<dbReference type="InterPro" id="IPR004553">
    <property type="entry name" value="HMG_CoA_Rdtase_bac-typ"/>
</dbReference>
<dbReference type="KEGG" id="fai:FAD_1189"/>
<dbReference type="InterPro" id="IPR009029">
    <property type="entry name" value="HMG_CoA_Rdtase_sub-bd_dom_sf"/>
</dbReference>
<dbReference type="STRING" id="74969.FAD_1189"/>
<evidence type="ECO:0000313" key="4">
    <source>
        <dbReference type="Proteomes" id="UP000192050"/>
    </source>
</evidence>
<evidence type="ECO:0000313" key="3">
    <source>
        <dbReference type="EMBL" id="ARD85063.1"/>
    </source>
</evidence>
<dbReference type="InterPro" id="IPR023074">
    <property type="entry name" value="HMG_CoA_Rdtase_cat_sf"/>
</dbReference>
<dbReference type="AlphaFoldDB" id="A0A1V0N4L0"/>
<dbReference type="PROSITE" id="PS00318">
    <property type="entry name" value="HMG_COA_REDUCTASE_2"/>
    <property type="match status" value="1"/>
</dbReference>
<dbReference type="NCBIfam" id="TIGR00532">
    <property type="entry name" value="HMG_CoA_R_NAD"/>
    <property type="match status" value="1"/>
</dbReference>
<accession>A0A1V0N4L0</accession>
<dbReference type="PANTHER" id="PTHR10572">
    <property type="entry name" value="3-HYDROXY-3-METHYLGLUTARYL-COENZYME A REDUCTASE"/>
    <property type="match status" value="1"/>
</dbReference>
<dbReference type="GO" id="GO:0015936">
    <property type="term" value="P:coenzyme A metabolic process"/>
    <property type="evidence" value="ECO:0007669"/>
    <property type="project" value="InterPro"/>
</dbReference>